<dbReference type="Gene3D" id="4.10.1110.10">
    <property type="entry name" value="AN1-like Zinc finger"/>
    <property type="match status" value="1"/>
</dbReference>
<evidence type="ECO:0000256" key="4">
    <source>
        <dbReference type="PROSITE-ProRule" id="PRU00449"/>
    </source>
</evidence>
<evidence type="ECO:0000313" key="6">
    <source>
        <dbReference type="EMBL" id="KAK7077078.1"/>
    </source>
</evidence>
<evidence type="ECO:0000256" key="1">
    <source>
        <dbReference type="ARBA" id="ARBA00022723"/>
    </source>
</evidence>
<organism evidence="6 7">
    <name type="scientific">Halocaridina rubra</name>
    <name type="common">Hawaiian red shrimp</name>
    <dbReference type="NCBI Taxonomy" id="373956"/>
    <lineage>
        <taxon>Eukaryota</taxon>
        <taxon>Metazoa</taxon>
        <taxon>Ecdysozoa</taxon>
        <taxon>Arthropoda</taxon>
        <taxon>Crustacea</taxon>
        <taxon>Multicrustacea</taxon>
        <taxon>Malacostraca</taxon>
        <taxon>Eumalacostraca</taxon>
        <taxon>Eucarida</taxon>
        <taxon>Decapoda</taxon>
        <taxon>Pleocyemata</taxon>
        <taxon>Caridea</taxon>
        <taxon>Atyoidea</taxon>
        <taxon>Atyidae</taxon>
        <taxon>Halocaridina</taxon>
    </lineage>
</organism>
<dbReference type="Pfam" id="PF01428">
    <property type="entry name" value="zf-AN1"/>
    <property type="match status" value="1"/>
</dbReference>
<keyword evidence="7" id="KW-1185">Reference proteome</keyword>
<dbReference type="SUPFAM" id="SSF118310">
    <property type="entry name" value="AN1-like Zinc finger"/>
    <property type="match status" value="1"/>
</dbReference>
<evidence type="ECO:0000259" key="5">
    <source>
        <dbReference type="PROSITE" id="PS51039"/>
    </source>
</evidence>
<accession>A0AAN9A6Z5</accession>
<protein>
    <submittedName>
        <fullName evidence="6">AN1-type zinc finger protein 1</fullName>
    </submittedName>
</protein>
<dbReference type="PROSITE" id="PS51039">
    <property type="entry name" value="ZF_AN1"/>
    <property type="match status" value="1"/>
</dbReference>
<evidence type="ECO:0000256" key="2">
    <source>
        <dbReference type="ARBA" id="ARBA00022771"/>
    </source>
</evidence>
<dbReference type="PANTHER" id="PTHR14677">
    <property type="entry name" value="ARSENITE INDUCUBLE RNA ASSOCIATED PROTEIN AIP-1-RELATED"/>
    <property type="match status" value="1"/>
</dbReference>
<dbReference type="GO" id="GO:0008270">
    <property type="term" value="F:zinc ion binding"/>
    <property type="evidence" value="ECO:0007669"/>
    <property type="project" value="UniProtKB-KW"/>
</dbReference>
<keyword evidence="3" id="KW-0862">Zinc</keyword>
<evidence type="ECO:0000313" key="7">
    <source>
        <dbReference type="Proteomes" id="UP001381693"/>
    </source>
</evidence>
<sequence length="217" mass="24027">MEKGASSEPLRYHCDHLNCSNTELAPVICPGCSKNFCLQHRHKVDHDCLAYEAPVNPMAEAAAKIEKITERLNSADIKKGQGRKSDKLAAKVQLMKLKQKSSGQADLPQEERLYFLVFLPKTFAGQSQASVFLSQHWSIGKAVDVIASIAKVPNHNNITGADKLVLFRTSDGSSLGAMDVKLKSLFDDQQLFNGQSLIMEYVPQSVVQLESFKNYKS</sequence>
<dbReference type="InterPro" id="IPR000058">
    <property type="entry name" value="Znf_AN1"/>
</dbReference>
<dbReference type="InterPro" id="IPR057358">
    <property type="entry name" value="UBL_ZFAND1-like"/>
</dbReference>
<keyword evidence="2 4" id="KW-0863">Zinc-finger</keyword>
<proteinExistence type="predicted"/>
<dbReference type="Proteomes" id="UP001381693">
    <property type="component" value="Unassembled WGS sequence"/>
</dbReference>
<dbReference type="GO" id="GO:0010494">
    <property type="term" value="C:cytoplasmic stress granule"/>
    <property type="evidence" value="ECO:0007669"/>
    <property type="project" value="TreeGrafter"/>
</dbReference>
<dbReference type="InterPro" id="IPR035896">
    <property type="entry name" value="AN1-like_Znf"/>
</dbReference>
<name>A0AAN9A6Z5_HALRR</name>
<dbReference type="AlphaFoldDB" id="A0AAN9A6Z5"/>
<gene>
    <name evidence="6" type="primary">ZFAND1</name>
    <name evidence="6" type="ORF">SK128_012877</name>
</gene>
<comment type="caution">
    <text evidence="6">The sequence shown here is derived from an EMBL/GenBank/DDBJ whole genome shotgun (WGS) entry which is preliminary data.</text>
</comment>
<dbReference type="PANTHER" id="PTHR14677:SF37">
    <property type="entry name" value="AN1-TYPE ZINC FINGER PROTEIN 1"/>
    <property type="match status" value="1"/>
</dbReference>
<reference evidence="6 7" key="1">
    <citation type="submission" date="2023-11" db="EMBL/GenBank/DDBJ databases">
        <title>Halocaridina rubra genome assembly.</title>
        <authorList>
            <person name="Smith C."/>
        </authorList>
    </citation>
    <scope>NUCLEOTIDE SEQUENCE [LARGE SCALE GENOMIC DNA]</scope>
    <source>
        <strain evidence="6">EP-1</strain>
        <tissue evidence="6">Whole</tissue>
    </source>
</reference>
<dbReference type="Pfam" id="PF25327">
    <property type="entry name" value="UBL_ZFAND1"/>
    <property type="match status" value="1"/>
</dbReference>
<feature type="domain" description="AN1-type" evidence="5">
    <location>
        <begin position="8"/>
        <end position="56"/>
    </location>
</feature>
<dbReference type="GO" id="GO:0035617">
    <property type="term" value="P:stress granule disassembly"/>
    <property type="evidence" value="ECO:0007669"/>
    <property type="project" value="TreeGrafter"/>
</dbReference>
<keyword evidence="1" id="KW-0479">Metal-binding</keyword>
<evidence type="ECO:0000256" key="3">
    <source>
        <dbReference type="ARBA" id="ARBA00022833"/>
    </source>
</evidence>
<dbReference type="EMBL" id="JAXCGZ010009475">
    <property type="protein sequence ID" value="KAK7077078.1"/>
    <property type="molecule type" value="Genomic_DNA"/>
</dbReference>